<dbReference type="SUPFAM" id="SSF52540">
    <property type="entry name" value="P-loop containing nucleoside triphosphate hydrolases"/>
    <property type="match status" value="1"/>
</dbReference>
<evidence type="ECO:0000313" key="2">
    <source>
        <dbReference type="EMBL" id="RRT43345.1"/>
    </source>
</evidence>
<dbReference type="EMBL" id="AMZH03017225">
    <property type="protein sequence ID" value="RRT43345.1"/>
    <property type="molecule type" value="Genomic_DNA"/>
</dbReference>
<evidence type="ECO:0000259" key="1">
    <source>
        <dbReference type="Pfam" id="PF02492"/>
    </source>
</evidence>
<dbReference type="InterPro" id="IPR003495">
    <property type="entry name" value="CobW/HypB/UreG_nucleotide-bd"/>
</dbReference>
<gene>
    <name evidence="2" type="ORF">B296_00038195</name>
</gene>
<name>A0A426XV49_ENSVE</name>
<dbReference type="PANTHER" id="PTHR13748:SF59">
    <property type="entry name" value="COBW C-TERMINAL DOMAIN-CONTAINING PROTEIN"/>
    <property type="match status" value="1"/>
</dbReference>
<dbReference type="InterPro" id="IPR027417">
    <property type="entry name" value="P-loop_NTPase"/>
</dbReference>
<dbReference type="PANTHER" id="PTHR13748">
    <property type="entry name" value="COBW-RELATED"/>
    <property type="match status" value="1"/>
</dbReference>
<reference evidence="2 3" key="1">
    <citation type="journal article" date="2014" name="Agronomy (Basel)">
        <title>A Draft Genome Sequence for Ensete ventricosum, the Drought-Tolerant Tree Against Hunger.</title>
        <authorList>
            <person name="Harrison J."/>
            <person name="Moore K.A."/>
            <person name="Paszkiewicz K."/>
            <person name="Jones T."/>
            <person name="Grant M."/>
            <person name="Ambacheew D."/>
            <person name="Muzemil S."/>
            <person name="Studholme D.J."/>
        </authorList>
    </citation>
    <scope>NUCLEOTIDE SEQUENCE [LARGE SCALE GENOMIC DNA]</scope>
</reference>
<feature type="non-terminal residue" evidence="2">
    <location>
        <position position="157"/>
    </location>
</feature>
<organism evidence="2 3">
    <name type="scientific">Ensete ventricosum</name>
    <name type="common">Abyssinian banana</name>
    <name type="synonym">Musa ensete</name>
    <dbReference type="NCBI Taxonomy" id="4639"/>
    <lineage>
        <taxon>Eukaryota</taxon>
        <taxon>Viridiplantae</taxon>
        <taxon>Streptophyta</taxon>
        <taxon>Embryophyta</taxon>
        <taxon>Tracheophyta</taxon>
        <taxon>Spermatophyta</taxon>
        <taxon>Magnoliopsida</taxon>
        <taxon>Liliopsida</taxon>
        <taxon>Zingiberales</taxon>
        <taxon>Musaceae</taxon>
        <taxon>Ensete</taxon>
    </lineage>
</organism>
<dbReference type="Proteomes" id="UP000287651">
    <property type="component" value="Unassembled WGS sequence"/>
</dbReference>
<comment type="caution">
    <text evidence="2">The sequence shown here is derived from an EMBL/GenBank/DDBJ whole genome shotgun (WGS) entry which is preliminary data.</text>
</comment>
<feature type="domain" description="CobW/HypB/UreG nucleotide-binding" evidence="1">
    <location>
        <begin position="29"/>
        <end position="91"/>
    </location>
</feature>
<accession>A0A426XV49</accession>
<dbReference type="InterPro" id="IPR051316">
    <property type="entry name" value="Zinc-reg_GTPase_activator"/>
</dbReference>
<dbReference type="Gene3D" id="3.40.50.300">
    <property type="entry name" value="P-loop containing nucleotide triphosphate hydrolases"/>
    <property type="match status" value="1"/>
</dbReference>
<dbReference type="AlphaFoldDB" id="A0A426XV49"/>
<protein>
    <recommendedName>
        <fullName evidence="1">CobW/HypB/UreG nucleotide-binding domain-containing protein</fullName>
    </recommendedName>
</protein>
<proteinExistence type="predicted"/>
<sequence length="157" mass="16784">MEGNEMSAAFENRVFNRRAGLGGGRMGCTLITGFLGSGKTTLLKHLLDHRGDLRIAVLVNEFADSDVDSLLLDSARLNRAFNLSTVSLTHGSLFSPAVLAVKSVGPSGNLFNGLWIASTTLIVFSLRCDLATLSQISNLEDILEELTAGAKVVQSQF</sequence>
<dbReference type="Pfam" id="PF02492">
    <property type="entry name" value="cobW"/>
    <property type="match status" value="1"/>
</dbReference>
<evidence type="ECO:0000313" key="3">
    <source>
        <dbReference type="Proteomes" id="UP000287651"/>
    </source>
</evidence>